<protein>
    <submittedName>
        <fullName evidence="2">Uncharacterized protein</fullName>
    </submittedName>
</protein>
<proteinExistence type="predicted"/>
<gene>
    <name evidence="2" type="ORF">BVAVS116_0529</name>
</gene>
<keyword evidence="1" id="KW-0812">Transmembrane</keyword>
<dbReference type="AlphaFoldDB" id="D6RY08"/>
<evidence type="ECO:0000313" key="3">
    <source>
        <dbReference type="Proteomes" id="UP000006163"/>
    </source>
</evidence>
<comment type="caution">
    <text evidence="2">The sequence shown here is derived from an EMBL/GenBank/DDBJ whole genome shotgun (WGS) entry which is preliminary data.</text>
</comment>
<dbReference type="EMBL" id="ABCY02000001">
    <property type="protein sequence ID" value="EEF82021.1"/>
    <property type="molecule type" value="Genomic_DNA"/>
</dbReference>
<dbReference type="HOGENOM" id="CLU_3266630_0_0_12"/>
<name>D6RY08_BORVA</name>
<organism evidence="2 3">
    <name type="scientific">Borreliella valaisiana VS116</name>
    <dbReference type="NCBI Taxonomy" id="445987"/>
    <lineage>
        <taxon>Bacteria</taxon>
        <taxon>Pseudomonadati</taxon>
        <taxon>Spirochaetota</taxon>
        <taxon>Spirochaetia</taxon>
        <taxon>Spirochaetales</taxon>
        <taxon>Borreliaceae</taxon>
        <taxon>Borreliella</taxon>
    </lineage>
</organism>
<keyword evidence="1" id="KW-1133">Transmembrane helix</keyword>
<accession>D6RY08</accession>
<evidence type="ECO:0000313" key="2">
    <source>
        <dbReference type="EMBL" id="EEF82021.1"/>
    </source>
</evidence>
<keyword evidence="3" id="KW-1185">Reference proteome</keyword>
<dbReference type="Proteomes" id="UP000006163">
    <property type="component" value="Unassembled WGS sequence"/>
</dbReference>
<feature type="transmembrane region" description="Helical" evidence="1">
    <location>
        <begin position="21"/>
        <end position="36"/>
    </location>
</feature>
<keyword evidence="1" id="KW-0472">Membrane</keyword>
<evidence type="ECO:0000256" key="1">
    <source>
        <dbReference type="SAM" id="Phobius"/>
    </source>
</evidence>
<reference evidence="2 3" key="1">
    <citation type="submission" date="2009-01" db="EMBL/GenBank/DDBJ databases">
        <authorList>
            <person name="Fraser-Liggett C.M."/>
            <person name="Mongodin E.F."/>
            <person name="Casjens B."/>
            <person name="Dunn J."/>
            <person name="Luft B."/>
            <person name="Qiu W."/>
            <person name="Schutzer S."/>
            <person name="Sebastian Y."/>
        </authorList>
    </citation>
    <scope>NUCLEOTIDE SEQUENCE [LARGE SCALE GENOMIC DNA]</scope>
    <source>
        <strain evidence="2 3">VS116</strain>
    </source>
</reference>
<sequence length="41" mass="4908">MINFFSFCYLIESMRLRIKKFGGGWIFMIFILSLVKKDSNL</sequence>